<reference evidence="3 4" key="1">
    <citation type="submission" date="2022-12" db="EMBL/GenBank/DDBJ databases">
        <title>Metagenome assembled genome from gulf of manar.</title>
        <authorList>
            <person name="Kohli P."/>
            <person name="Pk S."/>
            <person name="Venkata Ramana C."/>
            <person name="Sasikala C."/>
        </authorList>
    </citation>
    <scope>NUCLEOTIDE SEQUENCE [LARGE SCALE GENOMIC DNA]</scope>
    <source>
        <strain evidence="3">JB008</strain>
    </source>
</reference>
<dbReference type="InterPro" id="IPR029065">
    <property type="entry name" value="Enolase_C-like"/>
</dbReference>
<dbReference type="PANTHER" id="PTHR48080:SF2">
    <property type="entry name" value="D-GALACTONATE DEHYDRATASE"/>
    <property type="match status" value="1"/>
</dbReference>
<dbReference type="Proteomes" id="UP001221217">
    <property type="component" value="Unassembled WGS sequence"/>
</dbReference>
<dbReference type="EC" id="4.2.1.6" evidence="3"/>
<accession>A0AAJ1IHN2</accession>
<keyword evidence="1 3" id="KW-0456">Lyase</keyword>
<dbReference type="SUPFAM" id="SSF54826">
    <property type="entry name" value="Enolase N-terminal domain-like"/>
    <property type="match status" value="1"/>
</dbReference>
<name>A0AAJ1IHN2_9SPIO</name>
<protein>
    <submittedName>
        <fullName evidence="3">Galactonate dehydratase</fullName>
        <ecNumber evidence="3">4.2.1.6</ecNumber>
    </submittedName>
</protein>
<organism evidence="3 4">
    <name type="scientific">Candidatus Thalassospirochaeta sargassi</name>
    <dbReference type="NCBI Taxonomy" id="3119039"/>
    <lineage>
        <taxon>Bacteria</taxon>
        <taxon>Pseudomonadati</taxon>
        <taxon>Spirochaetota</taxon>
        <taxon>Spirochaetia</taxon>
        <taxon>Spirochaetales</taxon>
        <taxon>Spirochaetaceae</taxon>
        <taxon>Candidatus Thalassospirochaeta</taxon>
    </lineage>
</organism>
<dbReference type="SFLD" id="SFLDS00001">
    <property type="entry name" value="Enolase"/>
    <property type="match status" value="1"/>
</dbReference>
<dbReference type="InterPro" id="IPR036849">
    <property type="entry name" value="Enolase-like_C_sf"/>
</dbReference>
<dbReference type="SUPFAM" id="SSF51604">
    <property type="entry name" value="Enolase C-terminal domain-like"/>
    <property type="match status" value="1"/>
</dbReference>
<evidence type="ECO:0000313" key="4">
    <source>
        <dbReference type="Proteomes" id="UP001221217"/>
    </source>
</evidence>
<evidence type="ECO:0000259" key="2">
    <source>
        <dbReference type="SMART" id="SM00922"/>
    </source>
</evidence>
<gene>
    <name evidence="3" type="primary">dgoD</name>
    <name evidence="3" type="ORF">PQJ61_10845</name>
</gene>
<proteinExistence type="predicted"/>
<dbReference type="NCBIfam" id="NF010624">
    <property type="entry name" value="PRK14017.1"/>
    <property type="match status" value="1"/>
</dbReference>
<dbReference type="PANTHER" id="PTHR48080">
    <property type="entry name" value="D-GALACTONATE DEHYDRATASE-RELATED"/>
    <property type="match status" value="1"/>
</dbReference>
<dbReference type="EMBL" id="JAQQAL010000023">
    <property type="protein sequence ID" value="MDC7227246.1"/>
    <property type="molecule type" value="Genomic_DNA"/>
</dbReference>
<dbReference type="InterPro" id="IPR034593">
    <property type="entry name" value="DgoD-like"/>
</dbReference>
<evidence type="ECO:0000256" key="1">
    <source>
        <dbReference type="ARBA" id="ARBA00023239"/>
    </source>
</evidence>
<dbReference type="SFLD" id="SFLDG00179">
    <property type="entry name" value="mandelate_racemase"/>
    <property type="match status" value="1"/>
</dbReference>
<sequence length="378" mass="42482">MRITNLEIFHVKPRWSFLKISTDEGIAGWGEPILEGRARTVETAVMEHKDFLVGQDPLRTEYLWQSMYRNTFYRGGVIMMSALSGIEQALLDIKGKHYGLPVYEMLGGVYRDKIRIYGHCWGATTEKIITRALERRERGFTAIKILVEPFTENRSVKKYIESQIVRFKQIREAVGDEMDIAIDFHGRLTPDLAVQVIRGIEPYYPLFVEEACLPENTDAMARIKASVGTSIATGERLAGRGAFRPLFESGTVDVVQPDLCHAGGITEVRRIAAMAETYYCKIAPHNPLGPISLAANIQLGACTPNFLIAEHFGMKEEWDLGAGYLAEPFKVEDGYIHIKSEPGLGIDVNEEVVAERAYDGSWDSPRLYAEDDGTIIDW</sequence>
<dbReference type="Pfam" id="PF13378">
    <property type="entry name" value="MR_MLE_C"/>
    <property type="match status" value="1"/>
</dbReference>
<dbReference type="AlphaFoldDB" id="A0AAJ1IHN2"/>
<dbReference type="SMART" id="SM00922">
    <property type="entry name" value="MR_MLE"/>
    <property type="match status" value="1"/>
</dbReference>
<dbReference type="InterPro" id="IPR029017">
    <property type="entry name" value="Enolase-like_N"/>
</dbReference>
<dbReference type="InterPro" id="IPR013342">
    <property type="entry name" value="Mandelate_racemase_C"/>
</dbReference>
<evidence type="ECO:0000313" key="3">
    <source>
        <dbReference type="EMBL" id="MDC7227246.1"/>
    </source>
</evidence>
<comment type="caution">
    <text evidence="3">The sequence shown here is derived from an EMBL/GenBank/DDBJ whole genome shotgun (WGS) entry which is preliminary data.</text>
</comment>
<feature type="domain" description="Mandelate racemase/muconate lactonizing enzyme C-terminal" evidence="2">
    <location>
        <begin position="125"/>
        <end position="230"/>
    </location>
</feature>
<dbReference type="Pfam" id="PF02746">
    <property type="entry name" value="MR_MLE_N"/>
    <property type="match status" value="1"/>
</dbReference>
<dbReference type="GO" id="GO:0008869">
    <property type="term" value="F:galactonate dehydratase activity"/>
    <property type="evidence" value="ECO:0007669"/>
    <property type="project" value="UniProtKB-EC"/>
</dbReference>
<dbReference type="InterPro" id="IPR013341">
    <property type="entry name" value="Mandelate_racemase_N_dom"/>
</dbReference>
<dbReference type="Gene3D" id="3.30.390.10">
    <property type="entry name" value="Enolase-like, N-terminal domain"/>
    <property type="match status" value="1"/>
</dbReference>
<dbReference type="Gene3D" id="3.20.20.120">
    <property type="entry name" value="Enolase-like C-terminal domain"/>
    <property type="match status" value="1"/>
</dbReference>